<feature type="compositionally biased region" description="Basic and acidic residues" evidence="1">
    <location>
        <begin position="244"/>
        <end position="270"/>
    </location>
</feature>
<reference evidence="2 3" key="1">
    <citation type="submission" date="2014-08" db="EMBL/GenBank/DDBJ databases">
        <authorList>
            <person name="Bunnell A."/>
            <person name="Chain P.S."/>
            <person name="Chertkov O."/>
            <person name="Currie B.J."/>
            <person name="Daligault H.E."/>
            <person name="Davenport K.W."/>
            <person name="Davis C."/>
            <person name="Gleasner C.D."/>
            <person name="Johnson S.L."/>
            <person name="Kaestli M."/>
            <person name="Koren S."/>
            <person name="Kunde Y.A."/>
            <person name="Mayo M."/>
            <person name="McMurry K.K."/>
            <person name="Price E.P."/>
            <person name="Reitenga K.G."/>
            <person name="Robison R."/>
            <person name="Rosovitz M.J."/>
            <person name="Sarovich D.S."/>
            <person name="Teshima H."/>
        </authorList>
    </citation>
    <scope>NUCLEOTIDE SEQUENCE [LARGE SCALE GENOMIC DNA]</scope>
    <source>
        <strain evidence="2 3">MSHR44</strain>
    </source>
</reference>
<name>A0AA40JFC0_BURPE</name>
<evidence type="ECO:0000313" key="2">
    <source>
        <dbReference type="EMBL" id="KGX10887.1"/>
    </source>
</evidence>
<sequence>MRAYGAFTRRMSGCVRRSPSRRPRAARPETVGDRCGPRVDRHQSKRQTRTAFRLPDATRDSFHEDDTPGAMRSERRKETRARCACEASNAPTMRVHRAGAASGLDQRAQRAKAVSECNERMQRAGRVCGCGERQDASGIEAQCATATRTPRCRRPASVDRAGPIPTRRAAVLRRDRARPFRSARTAARRLPSHRAAHAAATPIGHERRCAPARAPHSRRRAERRRASNRPTSGGHTINRSTHQSPHDRPRSAHDRLTTDRHDRQASDRHARSCIRSPAAATANARTLPPTGAACAPRVGRTGRRAVTPPDTARASAHTARAASTARDRHRARAPRDTASAGRPDARGRPSRDRAAPR</sequence>
<comment type="caution">
    <text evidence="2">The sequence shown here is derived from an EMBL/GenBank/DDBJ whole genome shotgun (WGS) entry which is preliminary data.</text>
</comment>
<protein>
    <submittedName>
        <fullName evidence="2">Uncharacterized protein</fullName>
    </submittedName>
</protein>
<feature type="compositionally biased region" description="Basic and acidic residues" evidence="1">
    <location>
        <begin position="56"/>
        <end position="79"/>
    </location>
</feature>
<organism evidence="2 3">
    <name type="scientific">Burkholderia pseudomallei</name>
    <name type="common">Pseudomonas pseudomallei</name>
    <dbReference type="NCBI Taxonomy" id="28450"/>
    <lineage>
        <taxon>Bacteria</taxon>
        <taxon>Pseudomonadati</taxon>
        <taxon>Pseudomonadota</taxon>
        <taxon>Betaproteobacteria</taxon>
        <taxon>Burkholderiales</taxon>
        <taxon>Burkholderiaceae</taxon>
        <taxon>Burkholderia</taxon>
        <taxon>pseudomallei group</taxon>
    </lineage>
</organism>
<feature type="region of interest" description="Disordered" evidence="1">
    <location>
        <begin position="1"/>
        <end position="79"/>
    </location>
</feature>
<feature type="compositionally biased region" description="Basic residues" evidence="1">
    <location>
        <begin position="179"/>
        <end position="196"/>
    </location>
</feature>
<feature type="compositionally biased region" description="Polar residues" evidence="1">
    <location>
        <begin position="231"/>
        <end position="243"/>
    </location>
</feature>
<feature type="compositionally biased region" description="Basic and acidic residues" evidence="1">
    <location>
        <begin position="343"/>
        <end position="357"/>
    </location>
</feature>
<proteinExistence type="predicted"/>
<dbReference type="AlphaFoldDB" id="A0AA40JFC0"/>
<evidence type="ECO:0000256" key="1">
    <source>
        <dbReference type="SAM" id="MobiDB-lite"/>
    </source>
</evidence>
<feature type="compositionally biased region" description="Basic residues" evidence="1">
    <location>
        <begin position="215"/>
        <end position="227"/>
    </location>
</feature>
<accession>A0AA40JFC0</accession>
<feature type="compositionally biased region" description="Basic and acidic residues" evidence="1">
    <location>
        <begin position="26"/>
        <end position="42"/>
    </location>
</feature>
<gene>
    <name evidence="2" type="ORF">Y036_4333</name>
</gene>
<feature type="region of interest" description="Disordered" evidence="1">
    <location>
        <begin position="176"/>
        <end position="357"/>
    </location>
</feature>
<dbReference type="EMBL" id="JQIM01000009">
    <property type="protein sequence ID" value="KGX10887.1"/>
    <property type="molecule type" value="Genomic_DNA"/>
</dbReference>
<evidence type="ECO:0000313" key="3">
    <source>
        <dbReference type="Proteomes" id="UP000030475"/>
    </source>
</evidence>
<feature type="compositionally biased region" description="Low complexity" evidence="1">
    <location>
        <begin position="310"/>
        <end position="324"/>
    </location>
</feature>
<dbReference type="Proteomes" id="UP000030475">
    <property type="component" value="Unassembled WGS sequence"/>
</dbReference>